<evidence type="ECO:0000313" key="2">
    <source>
        <dbReference type="EMBL" id="QCK87925.1"/>
    </source>
</evidence>
<dbReference type="KEGG" id="paqt:E8L99_20295"/>
<protein>
    <submittedName>
        <fullName evidence="2">Uncharacterized protein</fullName>
    </submittedName>
</protein>
<dbReference type="OrthoDB" id="8478996at2"/>
<name>A0A4D7QLC4_9HYPH</name>
<feature type="region of interest" description="Disordered" evidence="1">
    <location>
        <begin position="67"/>
        <end position="103"/>
    </location>
</feature>
<dbReference type="Proteomes" id="UP000298588">
    <property type="component" value="Chromosome"/>
</dbReference>
<keyword evidence="3" id="KW-1185">Reference proteome</keyword>
<gene>
    <name evidence="2" type="ORF">E8L99_20295</name>
</gene>
<evidence type="ECO:0000256" key="1">
    <source>
        <dbReference type="SAM" id="MobiDB-lite"/>
    </source>
</evidence>
<organism evidence="2 3">
    <name type="scientific">Phreatobacter aquaticus</name>
    <dbReference type="NCBI Taxonomy" id="2570229"/>
    <lineage>
        <taxon>Bacteria</taxon>
        <taxon>Pseudomonadati</taxon>
        <taxon>Pseudomonadota</taxon>
        <taxon>Alphaproteobacteria</taxon>
        <taxon>Hyphomicrobiales</taxon>
        <taxon>Phreatobacteraceae</taxon>
        <taxon>Phreatobacter</taxon>
    </lineage>
</organism>
<evidence type="ECO:0000313" key="3">
    <source>
        <dbReference type="Proteomes" id="UP000298588"/>
    </source>
</evidence>
<dbReference type="AlphaFoldDB" id="A0A4D7QLC4"/>
<sequence length="193" mass="21199">MAGPWTSNIERDPRYRGAAEIITAHGFEIAIGGDAIEIVSEEAGESHRFRDRKEFLAFATSLASGEPPPLVKRGAKIRNGPGFGARAPRPASHDPEPRSAEPVPDLDVAKLKALCQALAIERDAWKVKAQAREAVAPADPSDTGEKYRALKKFIAREFHPDNVRADGIERLVRAEVFKTIWAEIEAIERAGRK</sequence>
<dbReference type="EMBL" id="CP039865">
    <property type="protein sequence ID" value="QCK87925.1"/>
    <property type="molecule type" value="Genomic_DNA"/>
</dbReference>
<dbReference type="RefSeq" id="WP_137101253.1">
    <property type="nucleotide sequence ID" value="NZ_CP039865.1"/>
</dbReference>
<accession>A0A4D7QLC4</accession>
<proteinExistence type="predicted"/>
<reference evidence="2 3" key="1">
    <citation type="submission" date="2019-04" db="EMBL/GenBank/DDBJ databases">
        <title>Phreatobacter aquaticus sp. nov.</title>
        <authorList>
            <person name="Choi A."/>
            <person name="Baek K."/>
        </authorList>
    </citation>
    <scope>NUCLEOTIDE SEQUENCE [LARGE SCALE GENOMIC DNA]</scope>
    <source>
        <strain evidence="2 3">NMCR1094</strain>
    </source>
</reference>